<proteinExistence type="predicted"/>
<dbReference type="Proteomes" id="UP000563898">
    <property type="component" value="Unassembled WGS sequence"/>
</dbReference>
<organism evidence="1 2">
    <name type="scientific">Gordonia polyisoprenivorans</name>
    <dbReference type="NCBI Taxonomy" id="84595"/>
    <lineage>
        <taxon>Bacteria</taxon>
        <taxon>Bacillati</taxon>
        <taxon>Actinomycetota</taxon>
        <taxon>Actinomycetes</taxon>
        <taxon>Mycobacteriales</taxon>
        <taxon>Gordoniaceae</taxon>
        <taxon>Gordonia</taxon>
    </lineage>
</organism>
<evidence type="ECO:0000313" key="2">
    <source>
        <dbReference type="Proteomes" id="UP000563898"/>
    </source>
</evidence>
<gene>
    <name evidence="1" type="ORF">HGA05_22695</name>
</gene>
<reference evidence="1 2" key="1">
    <citation type="submission" date="2020-04" db="EMBL/GenBank/DDBJ databases">
        <title>MicrobeNet Type strains.</title>
        <authorList>
            <person name="Nicholson A.C."/>
        </authorList>
    </citation>
    <scope>NUCLEOTIDE SEQUENCE [LARGE SCALE GENOMIC DNA]</scope>
    <source>
        <strain evidence="1 2">ATCC BAA-14</strain>
    </source>
</reference>
<name>A0A846WUF9_9ACTN</name>
<evidence type="ECO:0000313" key="1">
    <source>
        <dbReference type="EMBL" id="NKY04380.1"/>
    </source>
</evidence>
<dbReference type="RefSeq" id="WP_006370024.1">
    <property type="nucleotide sequence ID" value="NZ_JAAXPC010000017.1"/>
</dbReference>
<dbReference type="EMBL" id="JAAXPC010000017">
    <property type="protein sequence ID" value="NKY04380.1"/>
    <property type="molecule type" value="Genomic_DNA"/>
</dbReference>
<comment type="caution">
    <text evidence="1">The sequence shown here is derived from an EMBL/GenBank/DDBJ whole genome shotgun (WGS) entry which is preliminary data.</text>
</comment>
<accession>A0A846WUF9</accession>
<sequence length="150" mass="16651">MAPKALQMVPVDVTKFRRFVLVDIHPDLQTYEEGEKLDVPIHKTTGDGLLAWKFTFVVTVVTKAGRTTSQIDVKIGIDDVTEEELLDRFEGRDVVLDNLVAGSWAQHTKRIDGRDAAESDFWFRADGISLLADEFGLDSTSALLDQGSAK</sequence>
<dbReference type="AlphaFoldDB" id="A0A846WUF9"/>
<protein>
    <submittedName>
        <fullName evidence="1">Uncharacterized protein</fullName>
    </submittedName>
</protein>